<organism evidence="1 2">
    <name type="scientific">Elaeis guineensis var. tenera</name>
    <name type="common">Oil palm</name>
    <dbReference type="NCBI Taxonomy" id="51953"/>
    <lineage>
        <taxon>Eukaryota</taxon>
        <taxon>Viridiplantae</taxon>
        <taxon>Streptophyta</taxon>
        <taxon>Embryophyta</taxon>
        <taxon>Tracheophyta</taxon>
        <taxon>Spermatophyta</taxon>
        <taxon>Magnoliopsida</taxon>
        <taxon>Liliopsida</taxon>
        <taxon>Arecaceae</taxon>
        <taxon>Arecoideae</taxon>
        <taxon>Cocoseae</taxon>
        <taxon>Elaeidinae</taxon>
        <taxon>Elaeis</taxon>
    </lineage>
</organism>
<reference evidence="2" key="1">
    <citation type="submission" date="2025-08" db="UniProtKB">
        <authorList>
            <consortium name="RefSeq"/>
        </authorList>
    </citation>
    <scope>IDENTIFICATION</scope>
</reference>
<dbReference type="RefSeq" id="XP_010918476.1">
    <property type="nucleotide sequence ID" value="XM_010920174.1"/>
</dbReference>
<dbReference type="OrthoDB" id="784484at2759"/>
<proteinExistence type="predicted"/>
<dbReference type="InterPro" id="IPR040278">
    <property type="entry name" value="UPF0426"/>
</dbReference>
<sequence length="164" mass="18307">MESHNLFISPKDFRIFVTYLSSNSPCTKSIHPSEADGAAEEMALLLYSAVPLTWEKRFSSPFLVISPSNYKPNNKRETGTRLGVQAFFNPFEDQPIIKDALKEPVAFMGGMFAGLLRLDLNEDPLKEWITRTVEASGIAADGEIVAEELKLEAEEDAPQQIEIE</sequence>
<keyword evidence="1" id="KW-1185">Reference proteome</keyword>
<dbReference type="Pfam" id="PF26369">
    <property type="entry name" value="UPF0426"/>
    <property type="match status" value="1"/>
</dbReference>
<name>A0A6I9R0Z2_ELAGV</name>
<dbReference type="AlphaFoldDB" id="A0A6I9R0Z2"/>
<evidence type="ECO:0000313" key="1">
    <source>
        <dbReference type="Proteomes" id="UP000504607"/>
    </source>
</evidence>
<gene>
    <name evidence="2" type="primary">LOC105042834</name>
</gene>
<dbReference type="InParanoid" id="A0A6I9R0Z2"/>
<accession>A0A6I9R0Z2</accession>
<evidence type="ECO:0000313" key="2">
    <source>
        <dbReference type="RefSeq" id="XP_010918476.1"/>
    </source>
</evidence>
<dbReference type="Proteomes" id="UP000504607">
    <property type="component" value="Chromosome 4"/>
</dbReference>
<dbReference type="PANTHER" id="PTHR35996:SF1">
    <property type="entry name" value="OS04G0528100 PROTEIN"/>
    <property type="match status" value="1"/>
</dbReference>
<dbReference type="PANTHER" id="PTHR35996">
    <property type="entry name" value="OSJNBA0038O10.25 PROTEIN"/>
    <property type="match status" value="1"/>
</dbReference>
<protein>
    <submittedName>
        <fullName evidence="2">UPF0426 protein At1g28150, chloroplastic</fullName>
    </submittedName>
</protein>